<keyword evidence="2" id="KW-0472">Membrane</keyword>
<dbReference type="PRINTS" id="PR01217">
    <property type="entry name" value="PRICHEXTENSN"/>
</dbReference>
<feature type="region of interest" description="Disordered" evidence="1">
    <location>
        <begin position="590"/>
        <end position="636"/>
    </location>
</feature>
<evidence type="ECO:0000259" key="3">
    <source>
        <dbReference type="PROSITE" id="PS50853"/>
    </source>
</evidence>
<name>A0AB34JJ89_PRYPA</name>
<dbReference type="SUPFAM" id="SSF49265">
    <property type="entry name" value="Fibronectin type III"/>
    <property type="match status" value="1"/>
</dbReference>
<dbReference type="Gene3D" id="2.60.40.10">
    <property type="entry name" value="Immunoglobulins"/>
    <property type="match status" value="1"/>
</dbReference>
<evidence type="ECO:0000256" key="1">
    <source>
        <dbReference type="SAM" id="MobiDB-lite"/>
    </source>
</evidence>
<dbReference type="Proteomes" id="UP001515480">
    <property type="component" value="Unassembled WGS sequence"/>
</dbReference>
<dbReference type="AlphaFoldDB" id="A0AB34JJ89"/>
<dbReference type="EMBL" id="JBGBPQ010000008">
    <property type="protein sequence ID" value="KAL1520822.1"/>
    <property type="molecule type" value="Genomic_DNA"/>
</dbReference>
<feature type="domain" description="Fibronectin type-III" evidence="3">
    <location>
        <begin position="641"/>
        <end position="735"/>
    </location>
</feature>
<feature type="compositionally biased region" description="Pro residues" evidence="1">
    <location>
        <begin position="597"/>
        <end position="636"/>
    </location>
</feature>
<feature type="region of interest" description="Disordered" evidence="1">
    <location>
        <begin position="315"/>
        <end position="370"/>
    </location>
</feature>
<comment type="caution">
    <text evidence="4">The sequence shown here is derived from an EMBL/GenBank/DDBJ whole genome shotgun (WGS) entry which is preliminary data.</text>
</comment>
<feature type="compositionally biased region" description="Pro residues" evidence="1">
    <location>
        <begin position="320"/>
        <end position="369"/>
    </location>
</feature>
<dbReference type="CDD" id="cd00063">
    <property type="entry name" value="FN3"/>
    <property type="match status" value="1"/>
</dbReference>
<proteinExistence type="predicted"/>
<organism evidence="4 5">
    <name type="scientific">Prymnesium parvum</name>
    <name type="common">Toxic golden alga</name>
    <dbReference type="NCBI Taxonomy" id="97485"/>
    <lineage>
        <taxon>Eukaryota</taxon>
        <taxon>Haptista</taxon>
        <taxon>Haptophyta</taxon>
        <taxon>Prymnesiophyceae</taxon>
        <taxon>Prymnesiales</taxon>
        <taxon>Prymnesiaceae</taxon>
        <taxon>Prymnesium</taxon>
    </lineage>
</organism>
<gene>
    <name evidence="4" type="ORF">AB1Y20_022384</name>
</gene>
<keyword evidence="2" id="KW-1133">Transmembrane helix</keyword>
<protein>
    <recommendedName>
        <fullName evidence="3">Fibronectin type-III domain-containing protein</fullName>
    </recommendedName>
</protein>
<keyword evidence="5" id="KW-1185">Reference proteome</keyword>
<feature type="transmembrane region" description="Helical" evidence="2">
    <location>
        <begin position="1159"/>
        <end position="1179"/>
    </location>
</feature>
<dbReference type="PROSITE" id="PS50853">
    <property type="entry name" value="FN3"/>
    <property type="match status" value="1"/>
</dbReference>
<evidence type="ECO:0000256" key="2">
    <source>
        <dbReference type="SAM" id="Phobius"/>
    </source>
</evidence>
<dbReference type="SMART" id="SM00060">
    <property type="entry name" value="FN3"/>
    <property type="match status" value="2"/>
</dbReference>
<dbReference type="InterPro" id="IPR036116">
    <property type="entry name" value="FN3_sf"/>
</dbReference>
<dbReference type="Pfam" id="PF00041">
    <property type="entry name" value="fn3"/>
    <property type="match status" value="1"/>
</dbReference>
<accession>A0AB34JJ89</accession>
<sequence length="1255" mass="130932">MVKKYPSLGVSVHRAPGIEVFRVGCVRPDPSAEAAVAPPPGVLGCAQACAGKPFFEMSIGAPCRCAPRYNRTDEWVAPDASGGCGQHAAAYSTARCVLGATFVMTGVKKDYWQAELRLEQWRAGSLVTLHWGAIPAKFRSAWHADKVSDDPFKEWQNGGDWTFKLSTPPKGEAYGYVGIKMADNIRLPSISCSAAFPPPRPPSLPPPPPPPPACYEGVRFELLSSTADSFVGRVVFSAAWGRGGAAVSLEFPSRAVRLSKAKGAKVLWQRGSAWRLLAGRLPDPSFNGFTLEFAGAAGVPCLSCEALDDSSPHLRGCVGPPAPPSPPSPPSPPPSPPHPPPSPPRPPPPPPAPPSPPSPPSPPPPPPAPSMCAGGAYRILRRFPGGFSAEVKLPRWEPSLPVHMEWAVDLQLADAFHAALFSYQSANHAAPLPAASPTAHPPPDLTRVGAAGAAGASRARSRLTLLLAEQPGRGGTFELKLRSVGFDAVLASAAALTPRVVCGDGCLGAYLKVQKQFKAGFAASVRLARWQPHARLTLHAAAGARLSLDKAYHARQVDAAADAISFELDAHPDGAGGFVINANGSPEGAFLRCGGLAPPPPPPSPHPPRPPPAASPPPFPPFPPHPPGVHSPPPEILLPQQVGQVVVATRSCDSITLRWHEPRGKGQRPTHYHVAWRVADSASGAPSDTRRCADGTSCEILDLQPATAYTFTVAAVNQAGEGPASAAISVATSQAVAGTPHAPRPPRPLDAPDCESILLQAFTLEARFPARPPPTAAHAAEARRRSLEAADGWLPLVELLAAESRVAAAAPRAVRVAQVAPVAEGGSTVLLAGLEAYVAYEFRLRAHNRLGSTAGGGSGPVLTDAAATNLARAPRVVASASASFALDWVGQTSHCRPQVVWAVDVLRRSAAHAADGSPRWERLAASLPLPSFETHTLRCSEGCAFRVTPLNIDGWTHPSNRSAFVSSPPLRPIAEGAARLELRLSRQPLDDDASVARGLKLALSKALALPAQRVSVVEVRGGVHVVFDLLPAASSAAAAAADLLSMRVVHALLDERSPLYAEPVGADVDPHAGVLRLAPNGRATQLLSDAQLAAVSASAAGASAAAAAAAAAARAEARVAAAVEARVADASARAAAARLDWARAHAGWVGALLQRGGGAAAPLAAALVALAGLAAYCCVRKESARSLCTWLQPRAREGTLRKRVKFRTVVPPRFGEVDLRGIEDHEELFEAVAALAEEVRPACRYPARHAGPTFP</sequence>
<dbReference type="InterPro" id="IPR003961">
    <property type="entry name" value="FN3_dom"/>
</dbReference>
<reference evidence="4 5" key="1">
    <citation type="journal article" date="2024" name="Science">
        <title>Giant polyketide synthase enzymes in the biosynthesis of giant marine polyether toxins.</title>
        <authorList>
            <person name="Fallon T.R."/>
            <person name="Shende V.V."/>
            <person name="Wierzbicki I.H."/>
            <person name="Pendleton A.L."/>
            <person name="Watervoot N.F."/>
            <person name="Auber R.P."/>
            <person name="Gonzalez D.J."/>
            <person name="Wisecaver J.H."/>
            <person name="Moore B.S."/>
        </authorList>
    </citation>
    <scope>NUCLEOTIDE SEQUENCE [LARGE SCALE GENOMIC DNA]</scope>
    <source>
        <strain evidence="4 5">12B1</strain>
    </source>
</reference>
<evidence type="ECO:0000313" key="5">
    <source>
        <dbReference type="Proteomes" id="UP001515480"/>
    </source>
</evidence>
<evidence type="ECO:0000313" key="4">
    <source>
        <dbReference type="EMBL" id="KAL1520822.1"/>
    </source>
</evidence>
<keyword evidence="2" id="KW-0812">Transmembrane</keyword>
<dbReference type="InterPro" id="IPR013783">
    <property type="entry name" value="Ig-like_fold"/>
</dbReference>